<evidence type="ECO:0000313" key="3">
    <source>
        <dbReference type="Proteomes" id="UP000199021"/>
    </source>
</evidence>
<dbReference type="STRING" id="478744.SAMN05444359_106196"/>
<name>A0A1H9E096_9BACT</name>
<dbReference type="CDD" id="cd03808">
    <property type="entry name" value="GT4_CapM-like"/>
    <property type="match status" value="1"/>
</dbReference>
<dbReference type="GO" id="GO:0016757">
    <property type="term" value="F:glycosyltransferase activity"/>
    <property type="evidence" value="ECO:0007669"/>
    <property type="project" value="UniProtKB-ARBA"/>
</dbReference>
<dbReference type="Pfam" id="PF13477">
    <property type="entry name" value="Glyco_trans_4_2"/>
    <property type="match status" value="1"/>
</dbReference>
<gene>
    <name evidence="2" type="ORF">SAMN05444359_106196</name>
</gene>
<keyword evidence="2" id="KW-0808">Transferase</keyword>
<keyword evidence="3" id="KW-1185">Reference proteome</keyword>
<evidence type="ECO:0000313" key="2">
    <source>
        <dbReference type="EMBL" id="SEQ18997.1"/>
    </source>
</evidence>
<protein>
    <submittedName>
        <fullName evidence="2">Glycosyltransferase involved in cell wall bisynthesis</fullName>
    </submittedName>
</protein>
<reference evidence="3" key="1">
    <citation type="submission" date="2016-10" db="EMBL/GenBank/DDBJ databases">
        <authorList>
            <person name="Varghese N."/>
            <person name="Submissions S."/>
        </authorList>
    </citation>
    <scope>NUCLEOTIDE SEQUENCE [LARGE SCALE GENOMIC DNA]</scope>
    <source>
        <strain evidence="3">DSM 24740</strain>
    </source>
</reference>
<dbReference type="Proteomes" id="UP000199021">
    <property type="component" value="Unassembled WGS sequence"/>
</dbReference>
<evidence type="ECO:0000259" key="1">
    <source>
        <dbReference type="Pfam" id="PF13477"/>
    </source>
</evidence>
<dbReference type="InParanoid" id="A0A1H9E096"/>
<feature type="domain" description="Glycosyltransferase subfamily 4-like N-terminal" evidence="1">
    <location>
        <begin position="16"/>
        <end position="147"/>
    </location>
</feature>
<accession>A0A1H9E096</accession>
<proteinExistence type="predicted"/>
<dbReference type="SUPFAM" id="SSF53756">
    <property type="entry name" value="UDP-Glycosyltransferase/glycogen phosphorylase"/>
    <property type="match status" value="1"/>
</dbReference>
<dbReference type="AlphaFoldDB" id="A0A1H9E096"/>
<dbReference type="Gene3D" id="3.40.50.2000">
    <property type="entry name" value="Glycogen Phosphorylase B"/>
    <property type="match status" value="2"/>
</dbReference>
<dbReference type="InterPro" id="IPR028098">
    <property type="entry name" value="Glyco_trans_4-like_N"/>
</dbReference>
<organism evidence="2 3">
    <name type="scientific">Neolewinella agarilytica</name>
    <dbReference type="NCBI Taxonomy" id="478744"/>
    <lineage>
        <taxon>Bacteria</taxon>
        <taxon>Pseudomonadati</taxon>
        <taxon>Bacteroidota</taxon>
        <taxon>Saprospiria</taxon>
        <taxon>Saprospirales</taxon>
        <taxon>Lewinellaceae</taxon>
        <taxon>Neolewinella</taxon>
    </lineage>
</organism>
<dbReference type="PANTHER" id="PTHR12526">
    <property type="entry name" value="GLYCOSYLTRANSFERASE"/>
    <property type="match status" value="1"/>
</dbReference>
<sequence length="370" mass="40977">MTVAIVANTVWNLSNFRMPLIKAFVLNGYRVVLLAPNGDGIEKLEAEGAQFIPLKSLRRKSINPITDLRLLAELRRLYRREKIDAALHYTIKPVIYGSLAARLLGVKSIATITGLGYTFLGGKLNTLLTSMFYRLALRKTEVVFFQNPDDRKLFIDWKIVSPSVCELSPGSGIDLGYYAYVSYSCASPGRFLFVGRLLSDKGIREFVEAARRARVVRPELSFQAIGGLDEGNPASVSSAELSTWKKEGVVEFLGNLPDVRPALAEASFVVLPSYREGCPRVLLEAAATGRPLIAFDVPGSREIVLDKKTGWLVPARDEIALGDTFLQAVAEPFSERQLMGERGRALMESKFSDTFVAKLYLDKLRSFSQA</sequence>
<dbReference type="EMBL" id="FOFB01000006">
    <property type="protein sequence ID" value="SEQ18997.1"/>
    <property type="molecule type" value="Genomic_DNA"/>
</dbReference>
<dbReference type="PANTHER" id="PTHR12526:SF638">
    <property type="entry name" value="SPORE COAT PROTEIN SA"/>
    <property type="match status" value="1"/>
</dbReference>
<dbReference type="Pfam" id="PF13692">
    <property type="entry name" value="Glyco_trans_1_4"/>
    <property type="match status" value="1"/>
</dbReference>